<comment type="catalytic activity">
    <reaction evidence="1">
        <text>ATP + protein L-histidine = ADP + protein N-phospho-L-histidine.</text>
        <dbReference type="EC" id="2.7.13.3"/>
    </reaction>
</comment>
<evidence type="ECO:0000256" key="5">
    <source>
        <dbReference type="ARBA" id="ARBA00022679"/>
    </source>
</evidence>
<dbReference type="GO" id="GO:0005886">
    <property type="term" value="C:plasma membrane"/>
    <property type="evidence" value="ECO:0007669"/>
    <property type="project" value="TreeGrafter"/>
</dbReference>
<dbReference type="PANTHER" id="PTHR45436">
    <property type="entry name" value="SENSOR HISTIDINE KINASE YKOH"/>
    <property type="match status" value="1"/>
</dbReference>
<keyword evidence="8 10" id="KW-1133">Transmembrane helix</keyword>
<dbReference type="InterPro" id="IPR005467">
    <property type="entry name" value="His_kinase_dom"/>
</dbReference>
<reference evidence="13" key="1">
    <citation type="submission" date="2016-11" db="EMBL/GenBank/DDBJ databases">
        <authorList>
            <person name="Varghese N."/>
            <person name="Submissions S."/>
        </authorList>
    </citation>
    <scope>NUCLEOTIDE SEQUENCE [LARGE SCALE GENOMIC DNA]</scope>
    <source>
        <strain evidence="13">DSM 27370</strain>
    </source>
</reference>
<organism evidence="12 13">
    <name type="scientific">Dysgonomonas macrotermitis</name>
    <dbReference type="NCBI Taxonomy" id="1346286"/>
    <lineage>
        <taxon>Bacteria</taxon>
        <taxon>Pseudomonadati</taxon>
        <taxon>Bacteroidota</taxon>
        <taxon>Bacteroidia</taxon>
        <taxon>Bacteroidales</taxon>
        <taxon>Dysgonomonadaceae</taxon>
        <taxon>Dysgonomonas</taxon>
    </lineage>
</organism>
<dbReference type="STRING" id="1346286.SAMN05444362_102104"/>
<evidence type="ECO:0000256" key="1">
    <source>
        <dbReference type="ARBA" id="ARBA00000085"/>
    </source>
</evidence>
<name>A0A1M4W262_9BACT</name>
<accession>A0A1M4W262</accession>
<dbReference type="InterPro" id="IPR003661">
    <property type="entry name" value="HisK_dim/P_dom"/>
</dbReference>
<keyword evidence="7 12" id="KW-0418">Kinase</keyword>
<dbReference type="Gene3D" id="1.10.287.130">
    <property type="match status" value="1"/>
</dbReference>
<evidence type="ECO:0000256" key="2">
    <source>
        <dbReference type="ARBA" id="ARBA00004370"/>
    </source>
</evidence>
<evidence type="ECO:0000259" key="11">
    <source>
        <dbReference type="PROSITE" id="PS50109"/>
    </source>
</evidence>
<dbReference type="Gene3D" id="3.30.565.10">
    <property type="entry name" value="Histidine kinase-like ATPase, C-terminal domain"/>
    <property type="match status" value="1"/>
</dbReference>
<evidence type="ECO:0000313" key="12">
    <source>
        <dbReference type="EMBL" id="SHE75351.1"/>
    </source>
</evidence>
<dbReference type="PANTHER" id="PTHR45436:SF5">
    <property type="entry name" value="SENSOR HISTIDINE KINASE TRCS"/>
    <property type="match status" value="1"/>
</dbReference>
<keyword evidence="6 10" id="KW-0812">Transmembrane</keyword>
<dbReference type="PRINTS" id="PR00344">
    <property type="entry name" value="BCTRLSENSOR"/>
</dbReference>
<gene>
    <name evidence="12" type="ORF">SAMN05444362_102104</name>
</gene>
<sequence>MTSLLTKSSRLFLVFTTIIMLCCFPLFFFVMEALYAEDLDELIEFRSEQFVKDDLPSLKISDIEYWNRFNEDMKIYPFENTYPLNKVVQKPFYSQAEKHEIDYRIYYNKINIEGEPYVFMSRIAMIETKDLLRTLGIQYLLFFVIIIIGLLTLQRILSRRLWKPFYNSLNEIENFKLEKGKVPDFEKTTTTEFVRLNNNLRKFMQDNITSYNQQKEFTENASHELQTPLAVFQSQLDLLLQDSSLNESQMNVIESLYDVSSRLTRLNKNLLLLSRIDNSQFKETITIDLSQLLEHQLTYFKELASNNRITLVVDIQNPLIITANKVLLESLINNLISNAIRHNYGGGLINIEVKDNTFQISNSGGKSSLNKDKVFRRFSRTSEERKGNGLGLSIVNQICKLHGWEVGYNYTDELHRFYVIFLHT</sequence>
<evidence type="ECO:0000313" key="13">
    <source>
        <dbReference type="Proteomes" id="UP000184480"/>
    </source>
</evidence>
<dbReference type="EC" id="2.7.13.3" evidence="3"/>
<evidence type="ECO:0000256" key="6">
    <source>
        <dbReference type="ARBA" id="ARBA00022692"/>
    </source>
</evidence>
<keyword evidence="5" id="KW-0808">Transferase</keyword>
<dbReference type="Pfam" id="PF02518">
    <property type="entry name" value="HATPase_c"/>
    <property type="match status" value="1"/>
</dbReference>
<dbReference type="Proteomes" id="UP000184480">
    <property type="component" value="Unassembled WGS sequence"/>
</dbReference>
<evidence type="ECO:0000256" key="10">
    <source>
        <dbReference type="SAM" id="Phobius"/>
    </source>
</evidence>
<dbReference type="SUPFAM" id="SSF55874">
    <property type="entry name" value="ATPase domain of HSP90 chaperone/DNA topoisomerase II/histidine kinase"/>
    <property type="match status" value="1"/>
</dbReference>
<feature type="transmembrane region" description="Helical" evidence="10">
    <location>
        <begin position="135"/>
        <end position="153"/>
    </location>
</feature>
<proteinExistence type="predicted"/>
<dbReference type="InterPro" id="IPR050428">
    <property type="entry name" value="TCS_sensor_his_kinase"/>
</dbReference>
<feature type="transmembrane region" description="Helical" evidence="10">
    <location>
        <begin position="12"/>
        <end position="31"/>
    </location>
</feature>
<keyword evidence="9 10" id="KW-0472">Membrane</keyword>
<dbReference type="GO" id="GO:0000155">
    <property type="term" value="F:phosphorelay sensor kinase activity"/>
    <property type="evidence" value="ECO:0007669"/>
    <property type="project" value="InterPro"/>
</dbReference>
<dbReference type="CDD" id="cd00082">
    <property type="entry name" value="HisKA"/>
    <property type="match status" value="1"/>
</dbReference>
<evidence type="ECO:0000256" key="9">
    <source>
        <dbReference type="ARBA" id="ARBA00023136"/>
    </source>
</evidence>
<evidence type="ECO:0000256" key="7">
    <source>
        <dbReference type="ARBA" id="ARBA00022777"/>
    </source>
</evidence>
<dbReference type="SMART" id="SM00387">
    <property type="entry name" value="HATPase_c"/>
    <property type="match status" value="1"/>
</dbReference>
<evidence type="ECO:0000256" key="4">
    <source>
        <dbReference type="ARBA" id="ARBA00022553"/>
    </source>
</evidence>
<dbReference type="InterPro" id="IPR036890">
    <property type="entry name" value="HATPase_C_sf"/>
</dbReference>
<dbReference type="Pfam" id="PF00512">
    <property type="entry name" value="HisKA"/>
    <property type="match status" value="1"/>
</dbReference>
<dbReference type="SMART" id="SM00388">
    <property type="entry name" value="HisKA"/>
    <property type="match status" value="1"/>
</dbReference>
<evidence type="ECO:0000256" key="8">
    <source>
        <dbReference type="ARBA" id="ARBA00022989"/>
    </source>
</evidence>
<dbReference type="EMBL" id="FQUC01000002">
    <property type="protein sequence ID" value="SHE75351.1"/>
    <property type="molecule type" value="Genomic_DNA"/>
</dbReference>
<dbReference type="InterPro" id="IPR003594">
    <property type="entry name" value="HATPase_dom"/>
</dbReference>
<dbReference type="SUPFAM" id="SSF47384">
    <property type="entry name" value="Homodimeric domain of signal transducing histidine kinase"/>
    <property type="match status" value="1"/>
</dbReference>
<feature type="domain" description="Histidine kinase" evidence="11">
    <location>
        <begin position="220"/>
        <end position="407"/>
    </location>
</feature>
<dbReference type="InterPro" id="IPR036097">
    <property type="entry name" value="HisK_dim/P_sf"/>
</dbReference>
<comment type="subcellular location">
    <subcellularLocation>
        <location evidence="2">Membrane</location>
    </subcellularLocation>
</comment>
<protein>
    <recommendedName>
        <fullName evidence="3">histidine kinase</fullName>
        <ecNumber evidence="3">2.7.13.3</ecNumber>
    </recommendedName>
</protein>
<dbReference type="InterPro" id="IPR004358">
    <property type="entry name" value="Sig_transdc_His_kin-like_C"/>
</dbReference>
<dbReference type="PROSITE" id="PS50109">
    <property type="entry name" value="HIS_KIN"/>
    <property type="match status" value="1"/>
</dbReference>
<evidence type="ECO:0000256" key="3">
    <source>
        <dbReference type="ARBA" id="ARBA00012438"/>
    </source>
</evidence>
<keyword evidence="13" id="KW-1185">Reference proteome</keyword>
<dbReference type="CDD" id="cd00075">
    <property type="entry name" value="HATPase"/>
    <property type="match status" value="1"/>
</dbReference>
<keyword evidence="4" id="KW-0597">Phosphoprotein</keyword>
<dbReference type="AlphaFoldDB" id="A0A1M4W262"/>